<sequence length="156" mass="17648">MRTLEKVKGAPVFFEKTRKPVGKITDLVLSHKTNMVEGYWVNDHRWWSKRHFLPLDKVVHEDADGMYVKQDTSLKTVVSFTQRFADGSGHSFGKPVKERDGAMIGILEDVYFLPDSGKIIGYELSEGLYSDIKYGVKVIKPSSPLVETESSLIVLN</sequence>
<feature type="domain" description="PRC-barrel" evidence="1">
    <location>
        <begin position="5"/>
        <end position="74"/>
    </location>
</feature>
<accession>A0ABS6JGK6</accession>
<reference evidence="2 3" key="1">
    <citation type="submission" date="2021-06" db="EMBL/GenBank/DDBJ databases">
        <title>Bacillus sp. RD4P76, an endophyte from a halophyte.</title>
        <authorList>
            <person name="Sun J.-Q."/>
        </authorList>
    </citation>
    <scope>NUCLEOTIDE SEQUENCE [LARGE SCALE GENOMIC DNA]</scope>
    <source>
        <strain evidence="2 3">CGMCC 1.15917</strain>
    </source>
</reference>
<dbReference type="EMBL" id="JAHQCS010000101">
    <property type="protein sequence ID" value="MBU9712530.1"/>
    <property type="molecule type" value="Genomic_DNA"/>
</dbReference>
<keyword evidence="3" id="KW-1185">Reference proteome</keyword>
<dbReference type="RefSeq" id="WP_217066705.1">
    <property type="nucleotide sequence ID" value="NZ_JAHQCS010000101.1"/>
</dbReference>
<evidence type="ECO:0000313" key="2">
    <source>
        <dbReference type="EMBL" id="MBU9712530.1"/>
    </source>
</evidence>
<dbReference type="Proteomes" id="UP000784880">
    <property type="component" value="Unassembled WGS sequence"/>
</dbReference>
<gene>
    <name evidence="2" type="ORF">KS419_12335</name>
</gene>
<evidence type="ECO:0000313" key="3">
    <source>
        <dbReference type="Proteomes" id="UP000784880"/>
    </source>
</evidence>
<dbReference type="Pfam" id="PF05239">
    <property type="entry name" value="PRC"/>
    <property type="match status" value="1"/>
</dbReference>
<evidence type="ECO:0000259" key="1">
    <source>
        <dbReference type="Pfam" id="PF05239"/>
    </source>
</evidence>
<proteinExistence type="predicted"/>
<protein>
    <submittedName>
        <fullName evidence="2">PRC-barrel domain-containing protein</fullName>
    </submittedName>
</protein>
<comment type="caution">
    <text evidence="2">The sequence shown here is derived from an EMBL/GenBank/DDBJ whole genome shotgun (WGS) entry which is preliminary data.</text>
</comment>
<dbReference type="InterPro" id="IPR027275">
    <property type="entry name" value="PRC-brl_dom"/>
</dbReference>
<name>A0ABS6JGK6_9BACI</name>
<organism evidence="2 3">
    <name type="scientific">Evansella tamaricis</name>
    <dbReference type="NCBI Taxonomy" id="2069301"/>
    <lineage>
        <taxon>Bacteria</taxon>
        <taxon>Bacillati</taxon>
        <taxon>Bacillota</taxon>
        <taxon>Bacilli</taxon>
        <taxon>Bacillales</taxon>
        <taxon>Bacillaceae</taxon>
        <taxon>Evansella</taxon>
    </lineage>
</organism>